<dbReference type="Proteomes" id="UP001208689">
    <property type="component" value="Chromosome"/>
</dbReference>
<feature type="transmembrane region" description="Helical" evidence="1">
    <location>
        <begin position="21"/>
        <end position="38"/>
    </location>
</feature>
<feature type="transmembrane region" description="Helical" evidence="1">
    <location>
        <begin position="114"/>
        <end position="134"/>
    </location>
</feature>
<evidence type="ECO:0000313" key="2">
    <source>
        <dbReference type="EMBL" id="UYP45477.1"/>
    </source>
</evidence>
<organism evidence="2 3">
    <name type="scientific">Candidatus Lokiarchaeum ossiferum</name>
    <dbReference type="NCBI Taxonomy" id="2951803"/>
    <lineage>
        <taxon>Archaea</taxon>
        <taxon>Promethearchaeati</taxon>
        <taxon>Promethearchaeota</taxon>
        <taxon>Promethearchaeia</taxon>
        <taxon>Promethearchaeales</taxon>
        <taxon>Promethearchaeaceae</taxon>
        <taxon>Candidatus Lokiarchaeum</taxon>
    </lineage>
</organism>
<dbReference type="Pfam" id="PF14329">
    <property type="entry name" value="DUF4386"/>
    <property type="match status" value="1"/>
</dbReference>
<keyword evidence="1" id="KW-0812">Transmembrane</keyword>
<feature type="transmembrane region" description="Helical" evidence="1">
    <location>
        <begin position="80"/>
        <end position="102"/>
    </location>
</feature>
<evidence type="ECO:0000256" key="1">
    <source>
        <dbReference type="SAM" id="Phobius"/>
    </source>
</evidence>
<gene>
    <name evidence="2" type="ORF">NEF87_001762</name>
</gene>
<proteinExistence type="predicted"/>
<keyword evidence="1" id="KW-0472">Membrane</keyword>
<name>A0ABY6HRH7_9ARCH</name>
<feature type="transmembrane region" description="Helical" evidence="1">
    <location>
        <begin position="174"/>
        <end position="196"/>
    </location>
</feature>
<dbReference type="InterPro" id="IPR025495">
    <property type="entry name" value="DUF4386"/>
</dbReference>
<keyword evidence="3" id="KW-1185">Reference proteome</keyword>
<protein>
    <recommendedName>
        <fullName evidence="4">DUF4386 domain-containing protein</fullName>
    </recommendedName>
</protein>
<accession>A0ABY6HRH7</accession>
<evidence type="ECO:0008006" key="4">
    <source>
        <dbReference type="Google" id="ProtNLM"/>
    </source>
</evidence>
<feature type="transmembrane region" description="Helical" evidence="1">
    <location>
        <begin position="230"/>
        <end position="252"/>
    </location>
</feature>
<evidence type="ECO:0000313" key="3">
    <source>
        <dbReference type="Proteomes" id="UP001208689"/>
    </source>
</evidence>
<sequence length="260" mass="29765">MNSSDQIDQESQKKFLLWKKSFYIIAGIAGIIAGVFIRKNWSAEITLLQEFGLINENLLQPTSVLEWFSMFHTYPLLGLIYLQFLDVINYILVSFIFLGLFFYFKNTKPTQAKVALLFGITAVLIVIITNPALAMMRLSNQYYNATTNSEMNTLLLKGEQLLPFALIQLTWQGMIVYFSQICFAIAGLIYSILFLKSTDFKKWVGMIGIIGHGFLLTFIIPLFFFPALLFLPYTLAAIFIMIWHIAVGFNLIKFGKKLKK</sequence>
<keyword evidence="1" id="KW-1133">Transmembrane helix</keyword>
<reference evidence="2" key="1">
    <citation type="submission" date="2022-09" db="EMBL/GenBank/DDBJ databases">
        <title>Actin cytoskeleton and complex cell architecture in an #Asgard archaeon.</title>
        <authorList>
            <person name="Ponce Toledo R.I."/>
            <person name="Schleper C."/>
            <person name="Rodrigues Oliveira T."/>
            <person name="Wollweber F."/>
            <person name="Xu J."/>
            <person name="Rittmann S."/>
            <person name="Klingl A."/>
            <person name="Pilhofer M."/>
        </authorList>
    </citation>
    <scope>NUCLEOTIDE SEQUENCE</scope>
    <source>
        <strain evidence="2">B-35</strain>
    </source>
</reference>
<dbReference type="EMBL" id="CP104013">
    <property type="protein sequence ID" value="UYP45477.1"/>
    <property type="molecule type" value="Genomic_DNA"/>
</dbReference>
<feature type="transmembrane region" description="Helical" evidence="1">
    <location>
        <begin position="203"/>
        <end position="224"/>
    </location>
</feature>